<feature type="region of interest" description="Disordered" evidence="1">
    <location>
        <begin position="61"/>
        <end position="139"/>
    </location>
</feature>
<feature type="compositionally biased region" description="Basic residues" evidence="1">
    <location>
        <begin position="104"/>
        <end position="114"/>
    </location>
</feature>
<evidence type="ECO:0000313" key="3">
    <source>
        <dbReference type="Proteomes" id="UP000821853"/>
    </source>
</evidence>
<evidence type="ECO:0000256" key="1">
    <source>
        <dbReference type="SAM" id="MobiDB-lite"/>
    </source>
</evidence>
<organism evidence="2 3">
    <name type="scientific">Haemaphysalis longicornis</name>
    <name type="common">Bush tick</name>
    <dbReference type="NCBI Taxonomy" id="44386"/>
    <lineage>
        <taxon>Eukaryota</taxon>
        <taxon>Metazoa</taxon>
        <taxon>Ecdysozoa</taxon>
        <taxon>Arthropoda</taxon>
        <taxon>Chelicerata</taxon>
        <taxon>Arachnida</taxon>
        <taxon>Acari</taxon>
        <taxon>Parasitiformes</taxon>
        <taxon>Ixodida</taxon>
        <taxon>Ixodoidea</taxon>
        <taxon>Ixodidae</taxon>
        <taxon>Haemaphysalinae</taxon>
        <taxon>Haemaphysalis</taxon>
    </lineage>
</organism>
<reference evidence="2 3" key="1">
    <citation type="journal article" date="2020" name="Cell">
        <title>Large-Scale Comparative Analyses of Tick Genomes Elucidate Their Genetic Diversity and Vector Capacities.</title>
        <authorList>
            <consortium name="Tick Genome and Microbiome Consortium (TIGMIC)"/>
            <person name="Jia N."/>
            <person name="Wang J."/>
            <person name="Shi W."/>
            <person name="Du L."/>
            <person name="Sun Y."/>
            <person name="Zhan W."/>
            <person name="Jiang J.F."/>
            <person name="Wang Q."/>
            <person name="Zhang B."/>
            <person name="Ji P."/>
            <person name="Bell-Sakyi L."/>
            <person name="Cui X.M."/>
            <person name="Yuan T.T."/>
            <person name="Jiang B.G."/>
            <person name="Yang W.F."/>
            <person name="Lam T.T."/>
            <person name="Chang Q.C."/>
            <person name="Ding S.J."/>
            <person name="Wang X.J."/>
            <person name="Zhu J.G."/>
            <person name="Ruan X.D."/>
            <person name="Zhao L."/>
            <person name="Wei J.T."/>
            <person name="Ye R.Z."/>
            <person name="Que T.C."/>
            <person name="Du C.H."/>
            <person name="Zhou Y.H."/>
            <person name="Cheng J.X."/>
            <person name="Dai P.F."/>
            <person name="Guo W.B."/>
            <person name="Han X.H."/>
            <person name="Huang E.J."/>
            <person name="Li L.F."/>
            <person name="Wei W."/>
            <person name="Gao Y.C."/>
            <person name="Liu J.Z."/>
            <person name="Shao H.Z."/>
            <person name="Wang X."/>
            <person name="Wang C.C."/>
            <person name="Yang T.C."/>
            <person name="Huo Q.B."/>
            <person name="Li W."/>
            <person name="Chen H.Y."/>
            <person name="Chen S.E."/>
            <person name="Zhou L.G."/>
            <person name="Ni X.B."/>
            <person name="Tian J.H."/>
            <person name="Sheng Y."/>
            <person name="Liu T."/>
            <person name="Pan Y.S."/>
            <person name="Xia L.Y."/>
            <person name="Li J."/>
            <person name="Zhao F."/>
            <person name="Cao W.C."/>
        </authorList>
    </citation>
    <scope>NUCLEOTIDE SEQUENCE [LARGE SCALE GENOMIC DNA]</scope>
    <source>
        <strain evidence="2">HaeL-2018</strain>
    </source>
</reference>
<keyword evidence="3" id="KW-1185">Reference proteome</keyword>
<dbReference type="EMBL" id="JABSTR010000007">
    <property type="protein sequence ID" value="KAH9375959.1"/>
    <property type="molecule type" value="Genomic_DNA"/>
</dbReference>
<evidence type="ECO:0000313" key="2">
    <source>
        <dbReference type="EMBL" id="KAH9375959.1"/>
    </source>
</evidence>
<proteinExistence type="predicted"/>
<dbReference type="Proteomes" id="UP000821853">
    <property type="component" value="Chromosome 5"/>
</dbReference>
<comment type="caution">
    <text evidence="2">The sequence shown here is derived from an EMBL/GenBank/DDBJ whole genome shotgun (WGS) entry which is preliminary data.</text>
</comment>
<protein>
    <submittedName>
        <fullName evidence="2">Uncharacterized protein</fullName>
    </submittedName>
</protein>
<dbReference type="VEuPathDB" id="VectorBase:HLOH_048225"/>
<sequence>MANAQLKKLCKRRRIRFLDLPANGLDDHFSSDGVSYGSGGIRRVVEQMAAPIARFLGVEARRSKGRPDTLSTADDLETSQDGPHAMGNRRPECNHCAARQAGKAQRKHPNRKTPMRNPELRRPTNRKTKTQDPGQNVAPTNVSMEARIKEIVQEQLNRRWPTLGPAWGQMPTWSMS</sequence>
<accession>A0A9J6GN21</accession>
<gene>
    <name evidence="2" type="ORF">HPB48_013853</name>
</gene>
<name>A0A9J6GN21_HAELO</name>
<dbReference type="AlphaFoldDB" id="A0A9J6GN21"/>